<dbReference type="SUPFAM" id="SSF55874">
    <property type="entry name" value="ATPase domain of HSP90 chaperone/DNA topoisomerase II/histidine kinase"/>
    <property type="match status" value="1"/>
</dbReference>
<comment type="subcellular location">
    <subcellularLocation>
        <location evidence="2">Cell membrane</location>
        <topology evidence="2">Multi-pass membrane protein</topology>
    </subcellularLocation>
</comment>
<evidence type="ECO:0000256" key="3">
    <source>
        <dbReference type="ARBA" id="ARBA00012438"/>
    </source>
</evidence>
<dbReference type="CDD" id="cd06225">
    <property type="entry name" value="HAMP"/>
    <property type="match status" value="1"/>
</dbReference>
<dbReference type="SMART" id="SM00387">
    <property type="entry name" value="HATPase_c"/>
    <property type="match status" value="1"/>
</dbReference>
<dbReference type="PANTHER" id="PTHR45436">
    <property type="entry name" value="SENSOR HISTIDINE KINASE YKOH"/>
    <property type="match status" value="1"/>
</dbReference>
<gene>
    <name evidence="17" type="ORF">P343_13585</name>
</gene>
<evidence type="ECO:0000259" key="16">
    <source>
        <dbReference type="PROSITE" id="PS50885"/>
    </source>
</evidence>
<keyword evidence="5" id="KW-0597">Phosphoprotein</keyword>
<comment type="catalytic activity">
    <reaction evidence="1">
        <text>ATP + protein L-histidine = ADP + protein N-phospho-L-histidine.</text>
        <dbReference type="EC" id="2.7.13.3"/>
    </reaction>
</comment>
<dbReference type="SMART" id="SM00388">
    <property type="entry name" value="HisKA"/>
    <property type="match status" value="1"/>
</dbReference>
<keyword evidence="10" id="KW-0067">ATP-binding</keyword>
<dbReference type="EMBL" id="AWTC01000013">
    <property type="protein sequence ID" value="EST11233.1"/>
    <property type="molecule type" value="Genomic_DNA"/>
</dbReference>
<evidence type="ECO:0000256" key="12">
    <source>
        <dbReference type="ARBA" id="ARBA00023012"/>
    </source>
</evidence>
<feature type="transmembrane region" description="Helical" evidence="14">
    <location>
        <begin position="156"/>
        <end position="180"/>
    </location>
</feature>
<keyword evidence="11 14" id="KW-1133">Transmembrane helix</keyword>
<evidence type="ECO:0000256" key="2">
    <source>
        <dbReference type="ARBA" id="ARBA00004651"/>
    </source>
</evidence>
<dbReference type="InterPro" id="IPR003661">
    <property type="entry name" value="HisK_dim/P_dom"/>
</dbReference>
<evidence type="ECO:0000256" key="6">
    <source>
        <dbReference type="ARBA" id="ARBA00022679"/>
    </source>
</evidence>
<dbReference type="InterPro" id="IPR004358">
    <property type="entry name" value="Sig_transdc_His_kin-like_C"/>
</dbReference>
<dbReference type="GO" id="GO:0005524">
    <property type="term" value="F:ATP binding"/>
    <property type="evidence" value="ECO:0007669"/>
    <property type="project" value="UniProtKB-KW"/>
</dbReference>
<dbReference type="SMART" id="SM00304">
    <property type="entry name" value="HAMP"/>
    <property type="match status" value="1"/>
</dbReference>
<dbReference type="RefSeq" id="WP_023510950.1">
    <property type="nucleotide sequence ID" value="NZ_AWTC01000013.1"/>
</dbReference>
<feature type="domain" description="HAMP" evidence="16">
    <location>
        <begin position="184"/>
        <end position="238"/>
    </location>
</feature>
<evidence type="ECO:0000256" key="5">
    <source>
        <dbReference type="ARBA" id="ARBA00022553"/>
    </source>
</evidence>
<comment type="caution">
    <text evidence="17">The sequence shown here is derived from an EMBL/GenBank/DDBJ whole genome shotgun (WGS) entry which is preliminary data.</text>
</comment>
<dbReference type="Gene3D" id="6.10.340.10">
    <property type="match status" value="1"/>
</dbReference>
<evidence type="ECO:0000259" key="15">
    <source>
        <dbReference type="PROSITE" id="PS50109"/>
    </source>
</evidence>
<keyword evidence="4" id="KW-1003">Cell membrane</keyword>
<dbReference type="AlphaFoldDB" id="V6IVJ1"/>
<evidence type="ECO:0000313" key="17">
    <source>
        <dbReference type="EMBL" id="EST11233.1"/>
    </source>
</evidence>
<evidence type="ECO:0000256" key="13">
    <source>
        <dbReference type="ARBA" id="ARBA00023136"/>
    </source>
</evidence>
<dbReference type="PRINTS" id="PR00344">
    <property type="entry name" value="BCTRLSENSOR"/>
</dbReference>
<accession>V6IVJ1</accession>
<dbReference type="Proteomes" id="UP000018296">
    <property type="component" value="Unassembled WGS sequence"/>
</dbReference>
<dbReference type="CDD" id="cd00082">
    <property type="entry name" value="HisKA"/>
    <property type="match status" value="1"/>
</dbReference>
<evidence type="ECO:0000256" key="1">
    <source>
        <dbReference type="ARBA" id="ARBA00000085"/>
    </source>
</evidence>
<protein>
    <recommendedName>
        <fullName evidence="3">histidine kinase</fullName>
        <ecNumber evidence="3">2.7.13.3</ecNumber>
    </recommendedName>
</protein>
<keyword evidence="7 14" id="KW-0812">Transmembrane</keyword>
<dbReference type="Pfam" id="PF00672">
    <property type="entry name" value="HAMP"/>
    <property type="match status" value="1"/>
</dbReference>
<reference evidence="17 18" key="1">
    <citation type="journal article" date="2013" name="Genome Announc.">
        <title>Genome Sequence of Sporolactobacillus laevolacticus DSM442, an Efficient Polymer-Grade D-Lactate Producer from Agricultural Waste Cottonseed as a Nitrogen Source.</title>
        <authorList>
            <person name="Wang H."/>
            <person name="Wang L."/>
            <person name="Ju J."/>
            <person name="Yu B."/>
            <person name="Ma Y."/>
        </authorList>
    </citation>
    <scope>NUCLEOTIDE SEQUENCE [LARGE SCALE GENOMIC DNA]</scope>
    <source>
        <strain evidence="17 18">DSM 442</strain>
    </source>
</reference>
<keyword evidence="8" id="KW-0547">Nucleotide-binding</keyword>
<dbReference type="FunFam" id="1.10.287.130:FF:000001">
    <property type="entry name" value="Two-component sensor histidine kinase"/>
    <property type="match status" value="1"/>
</dbReference>
<dbReference type="PROSITE" id="PS50885">
    <property type="entry name" value="HAMP"/>
    <property type="match status" value="1"/>
</dbReference>
<dbReference type="PROSITE" id="PS50109">
    <property type="entry name" value="HIS_KIN"/>
    <property type="match status" value="1"/>
</dbReference>
<evidence type="ECO:0000256" key="14">
    <source>
        <dbReference type="SAM" id="Phobius"/>
    </source>
</evidence>
<keyword evidence="12" id="KW-0902">Two-component regulatory system</keyword>
<dbReference type="InterPro" id="IPR050428">
    <property type="entry name" value="TCS_sensor_his_kinase"/>
</dbReference>
<keyword evidence="9 17" id="KW-0418">Kinase</keyword>
<keyword evidence="13 14" id="KW-0472">Membrane</keyword>
<evidence type="ECO:0000313" key="18">
    <source>
        <dbReference type="Proteomes" id="UP000018296"/>
    </source>
</evidence>
<keyword evidence="18" id="KW-1185">Reference proteome</keyword>
<feature type="transmembrane region" description="Helical" evidence="14">
    <location>
        <begin position="21"/>
        <end position="47"/>
    </location>
</feature>
<sequence>MRKWMTALKLNKKTTLFQMNFWYILILLLTAVSIGVAVLSIVSYQLYKDTEHEVEYVEKQLDIESREKHPDWTDSIENIFYTQHPDFYVRIKTPDKKTIYSKGSESITDHNQYMIKLSLFSSISFKKKFVPIYHHRASHNGYIFDLYVRMISIHKFIVLMVKVLGICVLLGILIGALAIYQLSKRLSRPLMDVTRLINQVTQTNNLKQRVPVPDRPKEVHELALAFNQLMGQLDEQVERELRFVSDASHELRTPLSAIRGHVELIQRHGTSHPELIQKSVHFVDQESKRMQRLIDQLLMIARLDRRSKVLDVVNLSTIADNVISDYATDLEQKFFVDITDDTYALANEDYVHQVMVSLLGNARKYTPADGWIKLIIRSDQQYAYIHVQNSGTSIPDDEKEKIFTRFYRLDKARTSENGGSGLGLAIVKELVELDQGTIWVEDIKPAGSEFIVRLNKKAPDAAKSEE</sequence>
<dbReference type="STRING" id="1395513.P343_13585"/>
<dbReference type="GO" id="GO:0000155">
    <property type="term" value="F:phosphorelay sensor kinase activity"/>
    <property type="evidence" value="ECO:0007669"/>
    <property type="project" value="InterPro"/>
</dbReference>
<dbReference type="OrthoDB" id="9786919at2"/>
<dbReference type="InterPro" id="IPR005467">
    <property type="entry name" value="His_kinase_dom"/>
</dbReference>
<dbReference type="Pfam" id="PF00512">
    <property type="entry name" value="HisKA"/>
    <property type="match status" value="1"/>
</dbReference>
<dbReference type="InterPro" id="IPR003594">
    <property type="entry name" value="HATPase_dom"/>
</dbReference>
<evidence type="ECO:0000256" key="8">
    <source>
        <dbReference type="ARBA" id="ARBA00022741"/>
    </source>
</evidence>
<organism evidence="17 18">
    <name type="scientific">Sporolactobacillus laevolacticus DSM 442</name>
    <dbReference type="NCBI Taxonomy" id="1395513"/>
    <lineage>
        <taxon>Bacteria</taxon>
        <taxon>Bacillati</taxon>
        <taxon>Bacillota</taxon>
        <taxon>Bacilli</taxon>
        <taxon>Bacillales</taxon>
        <taxon>Sporolactobacillaceae</taxon>
        <taxon>Sporolactobacillus</taxon>
    </lineage>
</organism>
<dbReference type="eggNOG" id="COG5002">
    <property type="taxonomic scope" value="Bacteria"/>
</dbReference>
<dbReference type="SUPFAM" id="SSF47384">
    <property type="entry name" value="Homodimeric domain of signal transducing histidine kinase"/>
    <property type="match status" value="1"/>
</dbReference>
<evidence type="ECO:0000256" key="10">
    <source>
        <dbReference type="ARBA" id="ARBA00022840"/>
    </source>
</evidence>
<keyword evidence="6" id="KW-0808">Transferase</keyword>
<evidence type="ECO:0000256" key="7">
    <source>
        <dbReference type="ARBA" id="ARBA00022692"/>
    </source>
</evidence>
<evidence type="ECO:0000256" key="9">
    <source>
        <dbReference type="ARBA" id="ARBA00022777"/>
    </source>
</evidence>
<dbReference type="InterPro" id="IPR036097">
    <property type="entry name" value="HisK_dim/P_sf"/>
</dbReference>
<proteinExistence type="predicted"/>
<dbReference type="Gene3D" id="1.10.287.130">
    <property type="match status" value="1"/>
</dbReference>
<dbReference type="Pfam" id="PF02518">
    <property type="entry name" value="HATPase_c"/>
    <property type="match status" value="1"/>
</dbReference>
<dbReference type="FunFam" id="3.30.565.10:FF:000006">
    <property type="entry name" value="Sensor histidine kinase WalK"/>
    <property type="match status" value="1"/>
</dbReference>
<dbReference type="Gene3D" id="3.30.565.10">
    <property type="entry name" value="Histidine kinase-like ATPase, C-terminal domain"/>
    <property type="match status" value="1"/>
</dbReference>
<feature type="domain" description="Histidine kinase" evidence="15">
    <location>
        <begin position="246"/>
        <end position="458"/>
    </location>
</feature>
<dbReference type="PATRIC" id="fig|1395513.3.peg.2754"/>
<dbReference type="PANTHER" id="PTHR45436:SF5">
    <property type="entry name" value="SENSOR HISTIDINE KINASE TRCS"/>
    <property type="match status" value="1"/>
</dbReference>
<dbReference type="GO" id="GO:0005886">
    <property type="term" value="C:plasma membrane"/>
    <property type="evidence" value="ECO:0007669"/>
    <property type="project" value="UniProtKB-SubCell"/>
</dbReference>
<dbReference type="InterPro" id="IPR036890">
    <property type="entry name" value="HATPase_C_sf"/>
</dbReference>
<dbReference type="InterPro" id="IPR003660">
    <property type="entry name" value="HAMP_dom"/>
</dbReference>
<evidence type="ECO:0000256" key="4">
    <source>
        <dbReference type="ARBA" id="ARBA00022475"/>
    </source>
</evidence>
<dbReference type="EC" id="2.7.13.3" evidence="3"/>
<evidence type="ECO:0000256" key="11">
    <source>
        <dbReference type="ARBA" id="ARBA00022989"/>
    </source>
</evidence>
<name>V6IVJ1_9BACL</name>
<dbReference type="SUPFAM" id="SSF158472">
    <property type="entry name" value="HAMP domain-like"/>
    <property type="match status" value="1"/>
</dbReference>